<keyword evidence="5" id="KW-1185">Reference proteome</keyword>
<dbReference type="AlphaFoldDB" id="A0A067PHU5"/>
<feature type="region of interest" description="Disordered" evidence="1">
    <location>
        <begin position="85"/>
        <end position="114"/>
    </location>
</feature>
<feature type="signal peptide" evidence="3">
    <location>
        <begin position="1"/>
        <end position="19"/>
    </location>
</feature>
<feature type="chain" id="PRO_5001646730" evidence="3">
    <location>
        <begin position="20"/>
        <end position="247"/>
    </location>
</feature>
<dbReference type="InParanoid" id="A0A067PHU5"/>
<protein>
    <submittedName>
        <fullName evidence="4">Uncharacterized protein</fullName>
    </submittedName>
</protein>
<keyword evidence="2" id="KW-1133">Transmembrane helix</keyword>
<accession>A0A067PHU5</accession>
<evidence type="ECO:0000256" key="1">
    <source>
        <dbReference type="SAM" id="MobiDB-lite"/>
    </source>
</evidence>
<feature type="region of interest" description="Disordered" evidence="1">
    <location>
        <begin position="132"/>
        <end position="162"/>
    </location>
</feature>
<keyword evidence="3" id="KW-0732">Signal</keyword>
<feature type="compositionally biased region" description="Low complexity" evidence="1">
    <location>
        <begin position="143"/>
        <end position="162"/>
    </location>
</feature>
<feature type="transmembrane region" description="Helical" evidence="2">
    <location>
        <begin position="31"/>
        <end position="55"/>
    </location>
</feature>
<evidence type="ECO:0000313" key="5">
    <source>
        <dbReference type="Proteomes" id="UP000027265"/>
    </source>
</evidence>
<dbReference type="HOGENOM" id="CLU_1124700_0_0_1"/>
<keyword evidence="2" id="KW-0472">Membrane</keyword>
<evidence type="ECO:0000256" key="3">
    <source>
        <dbReference type="SAM" id="SignalP"/>
    </source>
</evidence>
<evidence type="ECO:0000313" key="4">
    <source>
        <dbReference type="EMBL" id="KDQ50036.1"/>
    </source>
</evidence>
<dbReference type="OrthoDB" id="10441076at2759"/>
<feature type="compositionally biased region" description="Polar residues" evidence="1">
    <location>
        <begin position="99"/>
        <end position="111"/>
    </location>
</feature>
<proteinExistence type="predicted"/>
<dbReference type="EMBL" id="KL197768">
    <property type="protein sequence ID" value="KDQ50036.1"/>
    <property type="molecule type" value="Genomic_DNA"/>
</dbReference>
<gene>
    <name evidence="4" type="ORF">JAAARDRAFT_200362</name>
</gene>
<dbReference type="Proteomes" id="UP000027265">
    <property type="component" value="Unassembled WGS sequence"/>
</dbReference>
<evidence type="ECO:0000256" key="2">
    <source>
        <dbReference type="SAM" id="Phobius"/>
    </source>
</evidence>
<keyword evidence="2" id="KW-0812">Transmembrane</keyword>
<reference evidence="5" key="1">
    <citation type="journal article" date="2014" name="Proc. Natl. Acad. Sci. U.S.A.">
        <title>Extensive sampling of basidiomycete genomes demonstrates inadequacy of the white-rot/brown-rot paradigm for wood decay fungi.</title>
        <authorList>
            <person name="Riley R."/>
            <person name="Salamov A.A."/>
            <person name="Brown D.W."/>
            <person name="Nagy L.G."/>
            <person name="Floudas D."/>
            <person name="Held B.W."/>
            <person name="Levasseur A."/>
            <person name="Lombard V."/>
            <person name="Morin E."/>
            <person name="Otillar R."/>
            <person name="Lindquist E.A."/>
            <person name="Sun H."/>
            <person name="LaButti K.M."/>
            <person name="Schmutz J."/>
            <person name="Jabbour D."/>
            <person name="Luo H."/>
            <person name="Baker S.E."/>
            <person name="Pisabarro A.G."/>
            <person name="Walton J.D."/>
            <person name="Blanchette R.A."/>
            <person name="Henrissat B."/>
            <person name="Martin F."/>
            <person name="Cullen D."/>
            <person name="Hibbett D.S."/>
            <person name="Grigoriev I.V."/>
        </authorList>
    </citation>
    <scope>NUCLEOTIDE SEQUENCE [LARGE SCALE GENOMIC DNA]</scope>
    <source>
        <strain evidence="5">MUCL 33604</strain>
    </source>
</reference>
<organism evidence="4 5">
    <name type="scientific">Jaapia argillacea MUCL 33604</name>
    <dbReference type="NCBI Taxonomy" id="933084"/>
    <lineage>
        <taxon>Eukaryota</taxon>
        <taxon>Fungi</taxon>
        <taxon>Dikarya</taxon>
        <taxon>Basidiomycota</taxon>
        <taxon>Agaricomycotina</taxon>
        <taxon>Agaricomycetes</taxon>
        <taxon>Agaricomycetidae</taxon>
        <taxon>Jaapiales</taxon>
        <taxon>Jaapiaceae</taxon>
        <taxon>Jaapia</taxon>
    </lineage>
</organism>
<sequence length="247" mass="26772">MASCSRFLMILWLGVVARAQSSSSSGSKWPIAAWVGFALGLATICLLVAIVLARLDYYLCTKARLRPRIPRPSGPYPRLHPDVTRPRPYPGMAVPAHGSSATSSTSDTLPTSEVGYGRYQSPTQWYGSTMRSGGYDRPPPGLGPVRGPSMRSISSSKMSTMSSDHAGIVTTASATYEMYLAKGSPSNDKRIYVPPAMPRPVHLKHYETVKHAKQPQLRIETRRASEHSPPIPSPLSTHPSIIACDAV</sequence>
<name>A0A067PHU5_9AGAM</name>